<gene>
    <name evidence="1" type="ORF">CDV25_08655</name>
</gene>
<dbReference type="OrthoDB" id="1078742at2"/>
<dbReference type="Proteomes" id="UP000244890">
    <property type="component" value="Chromosome"/>
</dbReference>
<accession>A0A2U8FF95</accession>
<dbReference type="EMBL" id="CP021886">
    <property type="protein sequence ID" value="AWI34823.1"/>
    <property type="molecule type" value="Genomic_DNA"/>
</dbReference>
<sequence>MNKILFDTSSLIAFVRYYLPFDKKGELQRFLSEGFNQKEFLLIKEVENECKSVSQGLVFENFLKPHNLIATPFNEIITDKLHREVDNNFIISYAK</sequence>
<evidence type="ECO:0008006" key="3">
    <source>
        <dbReference type="Google" id="ProtNLM"/>
    </source>
</evidence>
<reference evidence="1 2" key="1">
    <citation type="submission" date="2017-06" db="EMBL/GenBank/DDBJ databases">
        <title>Complete genome of Helicobacter apodemus.</title>
        <authorList>
            <person name="Cho S."/>
        </authorList>
    </citation>
    <scope>NUCLEOTIDE SEQUENCE [LARGE SCALE GENOMIC DNA]</scope>
    <source>
        <strain evidence="2">SNUVETPUB-15-01</strain>
    </source>
</reference>
<dbReference type="RefSeq" id="WP_108911599.1">
    <property type="nucleotide sequence ID" value="NZ_CP021886.1"/>
</dbReference>
<proteinExistence type="predicted"/>
<organism evidence="1 2">
    <name type="scientific">Helicobacter apodemus</name>
    <dbReference type="NCBI Taxonomy" id="135569"/>
    <lineage>
        <taxon>Bacteria</taxon>
        <taxon>Pseudomonadati</taxon>
        <taxon>Campylobacterota</taxon>
        <taxon>Epsilonproteobacteria</taxon>
        <taxon>Campylobacterales</taxon>
        <taxon>Helicobacteraceae</taxon>
        <taxon>Helicobacter</taxon>
    </lineage>
</organism>
<evidence type="ECO:0000313" key="2">
    <source>
        <dbReference type="Proteomes" id="UP000244890"/>
    </source>
</evidence>
<protein>
    <recommendedName>
        <fullName evidence="3">DUF4411 family protein</fullName>
    </recommendedName>
</protein>
<dbReference type="AlphaFoldDB" id="A0A2U8FF95"/>
<evidence type="ECO:0000313" key="1">
    <source>
        <dbReference type="EMBL" id="AWI34823.1"/>
    </source>
</evidence>
<name>A0A2U8FF95_9HELI</name>
<dbReference type="KEGG" id="had:CDV25_08655"/>